<keyword evidence="6 7" id="KW-0315">Glutamine amidotransferase</keyword>
<dbReference type="NCBIfam" id="TIGR01134">
    <property type="entry name" value="purF"/>
    <property type="match status" value="1"/>
</dbReference>
<dbReference type="CDD" id="cd05403">
    <property type="entry name" value="NT_KNTase_like"/>
    <property type="match status" value="1"/>
</dbReference>
<proteinExistence type="inferred from homology"/>
<evidence type="ECO:0000256" key="2">
    <source>
        <dbReference type="ARBA" id="ARBA00010138"/>
    </source>
</evidence>
<feature type="binding site" evidence="7">
    <location>
        <position position="569"/>
    </location>
    <ligand>
        <name>[4Fe-4S] cluster</name>
        <dbReference type="ChEBI" id="CHEBI:49883"/>
    </ligand>
</feature>
<dbReference type="Gene3D" id="3.30.460.10">
    <property type="entry name" value="Beta Polymerase, domain 2"/>
    <property type="match status" value="1"/>
</dbReference>
<dbReference type="eggNOG" id="COG0034">
    <property type="taxonomic scope" value="Bacteria"/>
</dbReference>
<dbReference type="InterPro" id="IPR000836">
    <property type="entry name" value="PRTase_dom"/>
</dbReference>
<dbReference type="InterPro" id="IPR035584">
    <property type="entry name" value="PurF_N"/>
</dbReference>
<comment type="pathway">
    <text evidence="1 7">Purine metabolism; IMP biosynthesis via de novo pathway; N(1)-(5-phospho-D-ribosyl)glycinamide from 5-phospho-alpha-D-ribose 1-diphosphate: step 1/2.</text>
</comment>
<evidence type="ECO:0000313" key="9">
    <source>
        <dbReference type="EMBL" id="ADV84560.1"/>
    </source>
</evidence>
<evidence type="ECO:0000256" key="7">
    <source>
        <dbReference type="HAMAP-Rule" id="MF_01931"/>
    </source>
</evidence>
<dbReference type="PROSITE" id="PS51278">
    <property type="entry name" value="GATASE_TYPE_2"/>
    <property type="match status" value="1"/>
</dbReference>
<evidence type="ECO:0000256" key="3">
    <source>
        <dbReference type="ARBA" id="ARBA00022676"/>
    </source>
</evidence>
<reference evidence="9 10" key="1">
    <citation type="journal article" date="2012" name="Stand. Genomic Sci.">
        <title>Complete genome sequence of Terriglobus saanensis type strain SP1PR4(T), an Acidobacteria from tundra soil.</title>
        <authorList>
            <person name="Rawat S.R."/>
            <person name="Mannisto M.K."/>
            <person name="Starovoytov V."/>
            <person name="Goodwin L."/>
            <person name="Nolan M."/>
            <person name="Hauser L."/>
            <person name="Land M."/>
            <person name="Davenport K.W."/>
            <person name="Woyke T."/>
            <person name="Haggblom M.M."/>
        </authorList>
    </citation>
    <scope>NUCLEOTIDE SEQUENCE</scope>
    <source>
        <strain evidence="10">ATCC BAA-1853 / DSM 23119 / SP1PR4</strain>
    </source>
</reference>
<dbReference type="InterPro" id="IPR043519">
    <property type="entry name" value="NT_sf"/>
</dbReference>
<name>E8V203_TERSS</name>
<keyword evidence="7" id="KW-0004">4Fe-4S</keyword>
<keyword evidence="7" id="KW-0408">Iron</keyword>
<dbReference type="GO" id="GO:0004044">
    <property type="term" value="F:amidophosphoribosyltransferase activity"/>
    <property type="evidence" value="ECO:0007669"/>
    <property type="project" value="UniProtKB-UniRule"/>
</dbReference>
<dbReference type="EC" id="2.4.2.14" evidence="7"/>
<dbReference type="CDD" id="cd06223">
    <property type="entry name" value="PRTases_typeI"/>
    <property type="match status" value="1"/>
</dbReference>
<protein>
    <recommendedName>
        <fullName evidence="7">Amidophosphoribosyltransferase</fullName>
        <shortName evidence="7">ATase</shortName>
        <ecNumber evidence="7">2.4.2.14</ecNumber>
    </recommendedName>
    <alternativeName>
        <fullName evidence="7">Glutamine phosphoribosylpyrophosphate amidotransferase</fullName>
        <shortName evidence="7">GPATase</shortName>
    </alternativeName>
</protein>
<evidence type="ECO:0000256" key="1">
    <source>
        <dbReference type="ARBA" id="ARBA00005209"/>
    </source>
</evidence>
<dbReference type="GO" id="GO:0006189">
    <property type="term" value="P:'de novo' IMP biosynthetic process"/>
    <property type="evidence" value="ECO:0007669"/>
    <property type="project" value="UniProtKB-UniRule"/>
</dbReference>
<dbReference type="SUPFAM" id="SSF81301">
    <property type="entry name" value="Nucleotidyltransferase"/>
    <property type="match status" value="1"/>
</dbReference>
<dbReference type="UniPathway" id="UPA00074">
    <property type="reaction ID" value="UER00124"/>
</dbReference>
<feature type="binding site" evidence="7">
    <location>
        <position position="416"/>
    </location>
    <ligand>
        <name>Mg(2+)</name>
        <dbReference type="ChEBI" id="CHEBI:18420"/>
    </ligand>
</feature>
<dbReference type="GO" id="GO:0051539">
    <property type="term" value="F:4 iron, 4 sulfur cluster binding"/>
    <property type="evidence" value="ECO:0007669"/>
    <property type="project" value="UniProtKB-KW"/>
</dbReference>
<evidence type="ECO:0000256" key="6">
    <source>
        <dbReference type="ARBA" id="ARBA00022962"/>
    </source>
</evidence>
<feature type="binding site" evidence="7">
    <location>
        <position position="479"/>
    </location>
    <ligand>
        <name>Mg(2+)</name>
        <dbReference type="ChEBI" id="CHEBI:18420"/>
    </ligand>
</feature>
<evidence type="ECO:0000259" key="8">
    <source>
        <dbReference type="PROSITE" id="PS51278"/>
    </source>
</evidence>
<feature type="active site" description="Nucleophile" evidence="7">
    <location>
        <position position="129"/>
    </location>
</feature>
<dbReference type="Gene3D" id="3.40.50.2020">
    <property type="match status" value="1"/>
</dbReference>
<dbReference type="Pfam" id="PF00156">
    <property type="entry name" value="Pribosyltran"/>
    <property type="match status" value="1"/>
</dbReference>
<dbReference type="AlphaFoldDB" id="E8V203"/>
<evidence type="ECO:0000313" key="10">
    <source>
        <dbReference type="Proteomes" id="UP000006844"/>
    </source>
</evidence>
<dbReference type="InterPro" id="IPR041633">
    <property type="entry name" value="Polbeta"/>
</dbReference>
<feature type="binding site" evidence="7">
    <location>
        <position position="572"/>
    </location>
    <ligand>
        <name>[4Fe-4S] cluster</name>
        <dbReference type="ChEBI" id="CHEBI:49883"/>
    </ligand>
</feature>
<dbReference type="STRING" id="401053.AciPR4_3811"/>
<dbReference type="HAMAP" id="MF_01931">
    <property type="entry name" value="PurF"/>
    <property type="match status" value="1"/>
</dbReference>
<dbReference type="InterPro" id="IPR029057">
    <property type="entry name" value="PRTase-like"/>
</dbReference>
<evidence type="ECO:0000256" key="5">
    <source>
        <dbReference type="ARBA" id="ARBA00022755"/>
    </source>
</evidence>
<evidence type="ECO:0000256" key="4">
    <source>
        <dbReference type="ARBA" id="ARBA00022679"/>
    </source>
</evidence>
<gene>
    <name evidence="7" type="primary">purF</name>
    <name evidence="9" type="ordered locus">AciPR4_3811</name>
</gene>
<accession>E8V203</accession>
<feature type="binding site" evidence="7">
    <location>
        <position position="369"/>
    </location>
    <ligand>
        <name>[4Fe-4S] cluster</name>
        <dbReference type="ChEBI" id="CHEBI:49883"/>
    </ligand>
</feature>
<organism evidence="9 10">
    <name type="scientific">Terriglobus saanensis (strain ATCC BAA-1853 / DSM 23119 / SP1PR4)</name>
    <dbReference type="NCBI Taxonomy" id="401053"/>
    <lineage>
        <taxon>Bacteria</taxon>
        <taxon>Pseudomonadati</taxon>
        <taxon>Acidobacteriota</taxon>
        <taxon>Terriglobia</taxon>
        <taxon>Terriglobales</taxon>
        <taxon>Acidobacteriaceae</taxon>
        <taxon>Terriglobus</taxon>
    </lineage>
</organism>
<comment type="cofactor">
    <cofactor evidence="7">
        <name>Mg(2+)</name>
        <dbReference type="ChEBI" id="CHEBI:18420"/>
    </cofactor>
    <text evidence="7">Binds 1 Mg(2+) ion per subunit.</text>
</comment>
<dbReference type="MEROPS" id="C44.001"/>
<comment type="catalytic activity">
    <reaction evidence="7">
        <text>5-phospho-beta-D-ribosylamine + L-glutamate + diphosphate = 5-phospho-alpha-D-ribose 1-diphosphate + L-glutamine + H2O</text>
        <dbReference type="Rhea" id="RHEA:14905"/>
        <dbReference type="ChEBI" id="CHEBI:15377"/>
        <dbReference type="ChEBI" id="CHEBI:29985"/>
        <dbReference type="ChEBI" id="CHEBI:33019"/>
        <dbReference type="ChEBI" id="CHEBI:58017"/>
        <dbReference type="ChEBI" id="CHEBI:58359"/>
        <dbReference type="ChEBI" id="CHEBI:58681"/>
        <dbReference type="EC" id="2.4.2.14"/>
    </reaction>
</comment>
<dbReference type="GO" id="GO:0000287">
    <property type="term" value="F:magnesium ion binding"/>
    <property type="evidence" value="ECO:0007669"/>
    <property type="project" value="UniProtKB-UniRule"/>
</dbReference>
<comment type="cofactor">
    <cofactor evidence="7">
        <name>[4Fe-4S] cluster</name>
        <dbReference type="ChEBI" id="CHEBI:49883"/>
    </cofactor>
    <text evidence="7">Binds 1 [4Fe-4S] cluster per subunit.</text>
</comment>
<keyword evidence="7" id="KW-0460">Magnesium</keyword>
<keyword evidence="10" id="KW-1185">Reference proteome</keyword>
<dbReference type="Gene3D" id="3.60.20.10">
    <property type="entry name" value="Glutamine Phosphoribosylpyrophosphate, subunit 1, domain 1"/>
    <property type="match status" value="1"/>
</dbReference>
<keyword evidence="4 7" id="KW-0808">Transferase</keyword>
<dbReference type="SUPFAM" id="SSF53271">
    <property type="entry name" value="PRTase-like"/>
    <property type="match status" value="1"/>
</dbReference>
<keyword evidence="3 7" id="KW-0328">Glycosyltransferase</keyword>
<dbReference type="InterPro" id="IPR029055">
    <property type="entry name" value="Ntn_hydrolases_N"/>
</dbReference>
<dbReference type="HOGENOM" id="CLU_022389_3_3_0"/>
<dbReference type="SUPFAM" id="SSF56235">
    <property type="entry name" value="N-terminal nucleophile aminohydrolases (Ntn hydrolases)"/>
    <property type="match status" value="1"/>
</dbReference>
<dbReference type="OrthoDB" id="9801213at2"/>
<feature type="binding site" evidence="7">
    <location>
        <position position="515"/>
    </location>
    <ligand>
        <name>[4Fe-4S] cluster</name>
        <dbReference type="ChEBI" id="CHEBI:49883"/>
    </ligand>
</feature>
<dbReference type="Pfam" id="PF13522">
    <property type="entry name" value="GATase_6"/>
    <property type="match status" value="1"/>
</dbReference>
<keyword evidence="7" id="KW-0411">Iron-sulfur</keyword>
<comment type="similarity">
    <text evidence="2 7">In the C-terminal section; belongs to the purine/pyrimidine phosphoribosyltransferase family.</text>
</comment>
<dbReference type="Pfam" id="PF18765">
    <property type="entry name" value="Polbeta"/>
    <property type="match status" value="1"/>
</dbReference>
<dbReference type="RefSeq" id="WP_013570290.1">
    <property type="nucleotide sequence ID" value="NC_014963.1"/>
</dbReference>
<dbReference type="CDD" id="cd00715">
    <property type="entry name" value="GPATase_N"/>
    <property type="match status" value="1"/>
</dbReference>
<dbReference type="InterPro" id="IPR005854">
    <property type="entry name" value="PurF"/>
</dbReference>
<dbReference type="InterPro" id="IPR017932">
    <property type="entry name" value="GATase_2_dom"/>
</dbReference>
<dbReference type="KEGG" id="tsa:AciPR4_3811"/>
<comment type="function">
    <text evidence="7">Catalyzes the formation of phosphoribosylamine from phosphoribosylpyrophosphate (PRPP) and glutamine.</text>
</comment>
<feature type="domain" description="Glutamine amidotransferase type-2" evidence="8">
    <location>
        <begin position="129"/>
        <end position="353"/>
    </location>
</feature>
<dbReference type="EMBL" id="CP002467">
    <property type="protein sequence ID" value="ADV84560.1"/>
    <property type="molecule type" value="Genomic_DNA"/>
</dbReference>
<dbReference type="GO" id="GO:0009113">
    <property type="term" value="P:purine nucleobase biosynthetic process"/>
    <property type="evidence" value="ECO:0007669"/>
    <property type="project" value="UniProtKB-UniRule"/>
</dbReference>
<keyword evidence="5 7" id="KW-0658">Purine biosynthesis</keyword>
<keyword evidence="7" id="KW-0479">Metal-binding</keyword>
<feature type="binding site" evidence="7">
    <location>
        <position position="478"/>
    </location>
    <ligand>
        <name>Mg(2+)</name>
        <dbReference type="ChEBI" id="CHEBI:18420"/>
    </ligand>
</feature>
<dbReference type="Proteomes" id="UP000006844">
    <property type="component" value="Chromosome"/>
</dbReference>
<dbReference type="PANTHER" id="PTHR11907">
    <property type="entry name" value="AMIDOPHOSPHORIBOSYLTRANSFERASE"/>
    <property type="match status" value="1"/>
</dbReference>
<sequence length="619" mass="68286">MMSSTGIAISNEEAQIVSSILATHLPDREVWIFGSRAKGTARRRSDLDLAIGGNEPLPLSIRASLFDEFDASDIPYRVDILDLTTITPQFRKAIEQDFIPFSEALLHGDPNNMENSEADDHFDKLREECGVMAIYNHSDAARLTYWGLYALQHRGQESGGIAVSNGEEITDLKGMGLVSEIFTDPVLEKLPGHIAIGHTRYSTTGDSALLNAQPISVESTKGQIVIAHNGNLVNLGTARERLERDGAIFSTTSDSEIIVQLIAHSKHTMLVDCIAESLSQVEGAFSIVMMTRNRIFAARDPHGFRPLSMGRIKGENGAPDTFVFASETCAFDLLKAKYERDIKPGELVMVSEDGVTSRYFNTDTKQASCVFEHVYFARPDSRIFGRWVQQSRDEMGKTLARESGVPADVIVPVPDSGVTAAIGYATESGIPFNFGLIRNHYVGRTFIQPEQRVRDFGVRMKLNPVRALLEGKRVILIDDSIIRGTTSRKIVRMVRAAGASEVHMRISCPPTISPCFYGVDTPSKKDLIAANKTVEEIRAFIEADSLAYLSLDGLVHSCTDKDPTPNTYCTACYTGNYPTQWIDVKEILPAIAHAVKPDEIIHEDEVTEETVKPQSQLAF</sequence>